<feature type="signal peptide" evidence="1">
    <location>
        <begin position="1"/>
        <end position="20"/>
    </location>
</feature>
<evidence type="ECO:0000313" key="3">
    <source>
        <dbReference type="Proteomes" id="UP001460270"/>
    </source>
</evidence>
<dbReference type="EMBL" id="JBBPFD010000013">
    <property type="protein sequence ID" value="KAK7902053.1"/>
    <property type="molecule type" value="Genomic_DNA"/>
</dbReference>
<evidence type="ECO:0000313" key="2">
    <source>
        <dbReference type="EMBL" id="KAK7902053.1"/>
    </source>
</evidence>
<organism evidence="2 3">
    <name type="scientific">Mugilogobius chulae</name>
    <name type="common">yellowstripe goby</name>
    <dbReference type="NCBI Taxonomy" id="88201"/>
    <lineage>
        <taxon>Eukaryota</taxon>
        <taxon>Metazoa</taxon>
        <taxon>Chordata</taxon>
        <taxon>Craniata</taxon>
        <taxon>Vertebrata</taxon>
        <taxon>Euteleostomi</taxon>
        <taxon>Actinopterygii</taxon>
        <taxon>Neopterygii</taxon>
        <taxon>Teleostei</taxon>
        <taxon>Neoteleostei</taxon>
        <taxon>Acanthomorphata</taxon>
        <taxon>Gobiaria</taxon>
        <taxon>Gobiiformes</taxon>
        <taxon>Gobioidei</taxon>
        <taxon>Gobiidae</taxon>
        <taxon>Gobionellinae</taxon>
        <taxon>Mugilogobius</taxon>
    </lineage>
</organism>
<name>A0AAW0NL79_9GOBI</name>
<dbReference type="AlphaFoldDB" id="A0AAW0NL79"/>
<comment type="caution">
    <text evidence="2">The sequence shown here is derived from an EMBL/GenBank/DDBJ whole genome shotgun (WGS) entry which is preliminary data.</text>
</comment>
<gene>
    <name evidence="2" type="ORF">WMY93_018822</name>
</gene>
<protein>
    <submittedName>
        <fullName evidence="2">Uncharacterized protein</fullName>
    </submittedName>
</protein>
<sequence>MPAFSPPACLWCALLSVAVSLDLRVAYVTQSDLHYFSCLQEPPPCSVPPLSHYSCEDLQLSSSAVQVVRLTVWYTSASSTARLLNNSVVKHLTLIHCGAGVSRGASPQDALGQDEYFAVQHLEWLTVVNLQRKPILEEARNTGMETENVADLSTFVFNRVTDIQQDLNTEAKREFLDLLPPQVQDLFLGKEMGAAFHEQVRLGVIFSSVLDSGAEVKAYTVQTHIDSDGRLPFPELHLLHLEEASTIYVSFVY</sequence>
<reference evidence="3" key="1">
    <citation type="submission" date="2024-04" db="EMBL/GenBank/DDBJ databases">
        <title>Salinicola lusitanus LLJ914,a marine bacterium isolated from the Okinawa Trough.</title>
        <authorList>
            <person name="Li J."/>
        </authorList>
    </citation>
    <scope>NUCLEOTIDE SEQUENCE [LARGE SCALE GENOMIC DNA]</scope>
</reference>
<evidence type="ECO:0000256" key="1">
    <source>
        <dbReference type="SAM" id="SignalP"/>
    </source>
</evidence>
<feature type="chain" id="PRO_5043878049" evidence="1">
    <location>
        <begin position="21"/>
        <end position="253"/>
    </location>
</feature>
<proteinExistence type="predicted"/>
<dbReference type="Proteomes" id="UP001460270">
    <property type="component" value="Unassembled WGS sequence"/>
</dbReference>
<keyword evidence="1" id="KW-0732">Signal</keyword>
<accession>A0AAW0NL79</accession>
<keyword evidence="3" id="KW-1185">Reference proteome</keyword>